<evidence type="ECO:0000256" key="1">
    <source>
        <dbReference type="ARBA" id="ARBA00004651"/>
    </source>
</evidence>
<feature type="transmembrane region" description="Helical" evidence="7">
    <location>
        <begin position="68"/>
        <end position="86"/>
    </location>
</feature>
<dbReference type="InterPro" id="IPR020846">
    <property type="entry name" value="MFS_dom"/>
</dbReference>
<proteinExistence type="predicted"/>
<evidence type="ECO:0000256" key="3">
    <source>
        <dbReference type="ARBA" id="ARBA00022475"/>
    </source>
</evidence>
<evidence type="ECO:0000256" key="2">
    <source>
        <dbReference type="ARBA" id="ARBA00022448"/>
    </source>
</evidence>
<dbReference type="EMBL" id="JMQC01000008">
    <property type="protein sequence ID" value="KFN03647.1"/>
    <property type="molecule type" value="Genomic_DNA"/>
</dbReference>
<dbReference type="Proteomes" id="UP000264294">
    <property type="component" value="Unassembled WGS sequence"/>
</dbReference>
<feature type="transmembrane region" description="Helical" evidence="7">
    <location>
        <begin position="12"/>
        <end position="32"/>
    </location>
</feature>
<accession>A0A090YZ68</accession>
<dbReference type="InterPro" id="IPR036259">
    <property type="entry name" value="MFS_trans_sf"/>
</dbReference>
<dbReference type="AlphaFoldDB" id="A0A090YZ68"/>
<dbReference type="PROSITE" id="PS50850">
    <property type="entry name" value="MFS"/>
    <property type="match status" value="1"/>
</dbReference>
<reference evidence="9 11" key="1">
    <citation type="submission" date="2014-04" db="EMBL/GenBank/DDBJ databases">
        <authorList>
            <person name="Bishop-Lilly K.A."/>
            <person name="Broomall S.M."/>
            <person name="Chain P.S."/>
            <person name="Chertkov O."/>
            <person name="Coyne S.R."/>
            <person name="Daligault H.E."/>
            <person name="Davenport K.W."/>
            <person name="Erkkila T."/>
            <person name="Frey K.G."/>
            <person name="Gibbons H.S."/>
            <person name="Gu W."/>
            <person name="Jaissle J."/>
            <person name="Johnson S.L."/>
            <person name="Koroleva G.I."/>
            <person name="Ladner J.T."/>
            <person name="Lo C.-C."/>
            <person name="Minogue T.D."/>
            <person name="Munk C."/>
            <person name="Palacios G.F."/>
            <person name="Redden C.L."/>
            <person name="Rosenzweig C.N."/>
            <person name="Scholz M.B."/>
            <person name="Teshima H."/>
            <person name="Xu Y."/>
        </authorList>
    </citation>
    <scope>NUCLEOTIDE SEQUENCE [LARGE SCALE GENOMIC DNA]</scope>
    <source>
        <strain evidence="9 11">BHP</strain>
    </source>
</reference>
<evidence type="ECO:0000313" key="10">
    <source>
        <dbReference type="EMBL" id="RFT65978.1"/>
    </source>
</evidence>
<feature type="transmembrane region" description="Helical" evidence="7">
    <location>
        <begin position="92"/>
        <end position="109"/>
    </location>
</feature>
<keyword evidence="2" id="KW-0813">Transport</keyword>
<evidence type="ECO:0000256" key="7">
    <source>
        <dbReference type="SAM" id="Phobius"/>
    </source>
</evidence>
<keyword evidence="12" id="KW-1185">Reference proteome</keyword>
<protein>
    <submittedName>
        <fullName evidence="9">LacY proton/sugar symporter family protein</fullName>
    </submittedName>
    <submittedName>
        <fullName evidence="10">MFS transporter</fullName>
    </submittedName>
</protein>
<dbReference type="Pfam" id="PF07690">
    <property type="entry name" value="MFS_1"/>
    <property type="match status" value="1"/>
</dbReference>
<keyword evidence="6 7" id="KW-0472">Membrane</keyword>
<dbReference type="EMBL" id="QVOD01000019">
    <property type="protein sequence ID" value="RFT65978.1"/>
    <property type="molecule type" value="Genomic_DNA"/>
</dbReference>
<sequence length="183" mass="20419">MTYRRFVASQSMIMMAGSMVFPFYILLLRNVGDSFSQFGWAYGLFALTSALVYPLVGKISDRIGDRKLLIVYAWSMAILMLCFPIATEVWHVYILQIIMGILGAVQRNTEKTSLARKVISKEAGYEIGKYHVWTSVGGGIAIIATGYLVDFFTIGTIFYISSVLYVVSGIVLSRNSKQTKIPL</sequence>
<keyword evidence="5 7" id="KW-1133">Transmembrane helix</keyword>
<dbReference type="Proteomes" id="UP000029389">
    <property type="component" value="Unassembled WGS sequence"/>
</dbReference>
<evidence type="ECO:0000256" key="4">
    <source>
        <dbReference type="ARBA" id="ARBA00022692"/>
    </source>
</evidence>
<gene>
    <name evidence="10" type="ORF">D0U04_16580</name>
    <name evidence="9" type="ORF">DJ93_2679</name>
</gene>
<name>A0A090YZ68_9BACI</name>
<evidence type="ECO:0000259" key="8">
    <source>
        <dbReference type="PROSITE" id="PS50850"/>
    </source>
</evidence>
<comment type="subcellular location">
    <subcellularLocation>
        <location evidence="1">Cell membrane</location>
        <topology evidence="1">Multi-pass membrane protein</topology>
    </subcellularLocation>
</comment>
<dbReference type="Gene3D" id="1.20.1250.20">
    <property type="entry name" value="MFS general substrate transporter like domains"/>
    <property type="match status" value="1"/>
</dbReference>
<dbReference type="GO" id="GO:0005886">
    <property type="term" value="C:plasma membrane"/>
    <property type="evidence" value="ECO:0007669"/>
    <property type="project" value="UniProtKB-SubCell"/>
</dbReference>
<keyword evidence="4 7" id="KW-0812">Transmembrane</keyword>
<dbReference type="PATRIC" id="fig|1405.8.peg.2828"/>
<dbReference type="RefSeq" id="WP_042981417.1">
    <property type="nucleotide sequence ID" value="NZ_JMQC01000008.1"/>
</dbReference>
<dbReference type="SUPFAM" id="SSF103473">
    <property type="entry name" value="MFS general substrate transporter"/>
    <property type="match status" value="1"/>
</dbReference>
<feature type="transmembrane region" description="Helical" evidence="7">
    <location>
        <begin position="154"/>
        <end position="173"/>
    </location>
</feature>
<evidence type="ECO:0000256" key="6">
    <source>
        <dbReference type="ARBA" id="ARBA00023136"/>
    </source>
</evidence>
<dbReference type="PANTHER" id="PTHR43414:SF6">
    <property type="entry name" value="MULTIDRUG RESISTANCE PROTEIN MDTG"/>
    <property type="match status" value="1"/>
</dbReference>
<evidence type="ECO:0000313" key="12">
    <source>
        <dbReference type="Proteomes" id="UP000264294"/>
    </source>
</evidence>
<feature type="transmembrane region" description="Helical" evidence="7">
    <location>
        <begin position="38"/>
        <end position="56"/>
    </location>
</feature>
<keyword evidence="3" id="KW-1003">Cell membrane</keyword>
<reference evidence="10 12" key="2">
    <citation type="submission" date="2018-08" db="EMBL/GenBank/DDBJ databases">
        <title>Bacillus clarus sp. nov. strain PS00077A.</title>
        <authorList>
            <person name="Mendez Acevedo M."/>
            <person name="Carroll L."/>
            <person name="Mukherjee M."/>
            <person name="Wiedmann M."/>
            <person name="Kovac J."/>
        </authorList>
    </citation>
    <scope>NUCLEOTIDE SEQUENCE [LARGE SCALE GENOMIC DNA]</scope>
    <source>
        <strain evidence="10 12">PS00077A</strain>
    </source>
</reference>
<evidence type="ECO:0000313" key="9">
    <source>
        <dbReference type="EMBL" id="KFN03647.1"/>
    </source>
</evidence>
<dbReference type="GO" id="GO:0022857">
    <property type="term" value="F:transmembrane transporter activity"/>
    <property type="evidence" value="ECO:0007669"/>
    <property type="project" value="InterPro"/>
</dbReference>
<dbReference type="PANTHER" id="PTHR43414">
    <property type="entry name" value="MULTIDRUG RESISTANCE PROTEIN MDTG"/>
    <property type="match status" value="1"/>
</dbReference>
<organism evidence="9 11">
    <name type="scientific">Bacillus clarus</name>
    <dbReference type="NCBI Taxonomy" id="2338372"/>
    <lineage>
        <taxon>Bacteria</taxon>
        <taxon>Bacillati</taxon>
        <taxon>Bacillota</taxon>
        <taxon>Bacilli</taxon>
        <taxon>Bacillales</taxon>
        <taxon>Bacillaceae</taxon>
        <taxon>Bacillus</taxon>
        <taxon>Bacillus cereus group</taxon>
    </lineage>
</organism>
<dbReference type="InterPro" id="IPR011701">
    <property type="entry name" value="MFS"/>
</dbReference>
<evidence type="ECO:0000313" key="11">
    <source>
        <dbReference type="Proteomes" id="UP000029389"/>
    </source>
</evidence>
<comment type="caution">
    <text evidence="9">The sequence shown here is derived from an EMBL/GenBank/DDBJ whole genome shotgun (WGS) entry which is preliminary data.</text>
</comment>
<evidence type="ECO:0000256" key="5">
    <source>
        <dbReference type="ARBA" id="ARBA00022989"/>
    </source>
</evidence>
<dbReference type="STRING" id="1405.B7492_01025"/>
<feature type="transmembrane region" description="Helical" evidence="7">
    <location>
        <begin position="130"/>
        <end position="148"/>
    </location>
</feature>
<feature type="domain" description="Major facilitator superfamily (MFS) profile" evidence="8">
    <location>
        <begin position="1"/>
        <end position="183"/>
    </location>
</feature>